<protein>
    <submittedName>
        <fullName evidence="2">Uncharacterized protein</fullName>
    </submittedName>
</protein>
<dbReference type="Proteomes" id="UP000288805">
    <property type="component" value="Unassembled WGS sequence"/>
</dbReference>
<feature type="region of interest" description="Disordered" evidence="1">
    <location>
        <begin position="22"/>
        <end position="68"/>
    </location>
</feature>
<comment type="caution">
    <text evidence="2">The sequence shown here is derived from an EMBL/GenBank/DDBJ whole genome shotgun (WGS) entry which is preliminary data.</text>
</comment>
<gene>
    <name evidence="2" type="ORF">CK203_038615</name>
</gene>
<feature type="region of interest" description="Disordered" evidence="1">
    <location>
        <begin position="164"/>
        <end position="192"/>
    </location>
</feature>
<dbReference type="AlphaFoldDB" id="A0A438I430"/>
<evidence type="ECO:0000313" key="2">
    <source>
        <dbReference type="EMBL" id="RVW91463.1"/>
    </source>
</evidence>
<evidence type="ECO:0000313" key="3">
    <source>
        <dbReference type="Proteomes" id="UP000288805"/>
    </source>
</evidence>
<dbReference type="EMBL" id="QGNW01000145">
    <property type="protein sequence ID" value="RVW91463.1"/>
    <property type="molecule type" value="Genomic_DNA"/>
</dbReference>
<feature type="compositionally biased region" description="Low complexity" evidence="1">
    <location>
        <begin position="43"/>
        <end position="66"/>
    </location>
</feature>
<organism evidence="2 3">
    <name type="scientific">Vitis vinifera</name>
    <name type="common">Grape</name>
    <dbReference type="NCBI Taxonomy" id="29760"/>
    <lineage>
        <taxon>Eukaryota</taxon>
        <taxon>Viridiplantae</taxon>
        <taxon>Streptophyta</taxon>
        <taxon>Embryophyta</taxon>
        <taxon>Tracheophyta</taxon>
        <taxon>Spermatophyta</taxon>
        <taxon>Magnoliopsida</taxon>
        <taxon>eudicotyledons</taxon>
        <taxon>Gunneridae</taxon>
        <taxon>Pentapetalae</taxon>
        <taxon>rosids</taxon>
        <taxon>Vitales</taxon>
        <taxon>Vitaceae</taxon>
        <taxon>Viteae</taxon>
        <taxon>Vitis</taxon>
    </lineage>
</organism>
<feature type="region of interest" description="Disordered" evidence="1">
    <location>
        <begin position="303"/>
        <end position="323"/>
    </location>
</feature>
<sequence length="387" mass="43302">MNLDHSVASLVSAKKKLCLPLSKTSRKPSKDKFYHNNEDDINQLDSSGDVSSQSSSDQDVLRVDQQSPKDVSIKELHEEVKQHKKEIKELRQFISLGLSDLQDQINRIGNQEIHTDIPESSHEQLKIAFKKVVPIPLCEETSESLFGANGQRLAIKVHEIMAPKKNTQASSSQKSQSSQANQSPSTHKMLWSQQVEEEEAQLLAKLHSSKPMHESSHMPNKMLTLYYDLLIILNLLRQHNIQLPQGLRPLSSQAVFPQEPSQVSASDDMSQFLLKKQQLQAMLAAAKTPQEFQKILDEGSSSFSQENSYAESDDSTSYLPDNGDDFSVPKAASMCLHSIKQLAKSSQPKKVFRGFRAMWEGSWVLFWVFLDYPRIGSSVPGSASPAG</sequence>
<accession>A0A438I430</accession>
<reference evidence="2 3" key="1">
    <citation type="journal article" date="2018" name="PLoS Genet.">
        <title>Population sequencing reveals clonal diversity and ancestral inbreeding in the grapevine cultivar Chardonnay.</title>
        <authorList>
            <person name="Roach M.J."/>
            <person name="Johnson D.L."/>
            <person name="Bohlmann J."/>
            <person name="van Vuuren H.J."/>
            <person name="Jones S.J."/>
            <person name="Pretorius I.S."/>
            <person name="Schmidt S.A."/>
            <person name="Borneman A.R."/>
        </authorList>
    </citation>
    <scope>NUCLEOTIDE SEQUENCE [LARGE SCALE GENOMIC DNA]</scope>
    <source>
        <strain evidence="3">cv. Chardonnay</strain>
        <tissue evidence="2">Leaf</tissue>
    </source>
</reference>
<proteinExistence type="predicted"/>
<name>A0A438I430_VITVI</name>
<feature type="compositionally biased region" description="Low complexity" evidence="1">
    <location>
        <begin position="165"/>
        <end position="186"/>
    </location>
</feature>
<feature type="compositionally biased region" description="Polar residues" evidence="1">
    <location>
        <begin position="303"/>
        <end position="319"/>
    </location>
</feature>
<evidence type="ECO:0000256" key="1">
    <source>
        <dbReference type="SAM" id="MobiDB-lite"/>
    </source>
</evidence>
<feature type="compositionally biased region" description="Basic and acidic residues" evidence="1">
    <location>
        <begin position="28"/>
        <end position="38"/>
    </location>
</feature>